<name>A0ABQ3UT60_9CHLR</name>
<dbReference type="RefSeq" id="WP_201372485.1">
    <property type="nucleotide sequence ID" value="NZ_BNJG01000002.1"/>
</dbReference>
<sequence>MNGRVHSQAFKLMIVHQLATGERRPAQICREHNLPSSLVSRWQKEYQMHGEAAFASKREAEPSAEAKIAELECFCGQLAMENALLKKALGKLPLSNGMPSLNML</sequence>
<gene>
    <name evidence="1" type="ORF">KSB_43270</name>
</gene>
<reference evidence="1 2" key="1">
    <citation type="journal article" date="2021" name="Int. J. Syst. Evol. Microbiol.">
        <title>Reticulibacter mediterranei gen. nov., sp. nov., within the new family Reticulibacteraceae fam. nov., and Ktedonospora formicarum gen. nov., sp. nov., Ktedonobacter robiniae sp. nov., Dictyobacter formicarum sp. nov. and Dictyobacter arantiisoli sp. nov., belonging to the class Ktedonobacteria.</title>
        <authorList>
            <person name="Yabe S."/>
            <person name="Zheng Y."/>
            <person name="Wang C.M."/>
            <person name="Sakai Y."/>
            <person name="Abe K."/>
            <person name="Yokota A."/>
            <person name="Donadio S."/>
            <person name="Cavaletti L."/>
            <person name="Monciardini P."/>
        </authorList>
    </citation>
    <scope>NUCLEOTIDE SEQUENCE [LARGE SCALE GENOMIC DNA]</scope>
    <source>
        <strain evidence="1 2">SOSP1-30</strain>
    </source>
</reference>
<accession>A0ABQ3UT60</accession>
<dbReference type="EMBL" id="BNJG01000002">
    <property type="protein sequence ID" value="GHO55852.1"/>
    <property type="molecule type" value="Genomic_DNA"/>
</dbReference>
<dbReference type="SUPFAM" id="SSF46689">
    <property type="entry name" value="Homeodomain-like"/>
    <property type="match status" value="1"/>
</dbReference>
<dbReference type="InterPro" id="IPR009057">
    <property type="entry name" value="Homeodomain-like_sf"/>
</dbReference>
<dbReference type="InterPro" id="IPR002514">
    <property type="entry name" value="Transposase_8"/>
</dbReference>
<dbReference type="Gene3D" id="1.10.10.10">
    <property type="entry name" value="Winged helix-like DNA-binding domain superfamily/Winged helix DNA-binding domain"/>
    <property type="match status" value="1"/>
</dbReference>
<comment type="caution">
    <text evidence="1">The sequence shown here is derived from an EMBL/GenBank/DDBJ whole genome shotgun (WGS) entry which is preliminary data.</text>
</comment>
<dbReference type="Proteomes" id="UP000654345">
    <property type="component" value="Unassembled WGS sequence"/>
</dbReference>
<keyword evidence="2" id="KW-1185">Reference proteome</keyword>
<organism evidence="1 2">
    <name type="scientific">Ktedonobacter robiniae</name>
    <dbReference type="NCBI Taxonomy" id="2778365"/>
    <lineage>
        <taxon>Bacteria</taxon>
        <taxon>Bacillati</taxon>
        <taxon>Chloroflexota</taxon>
        <taxon>Ktedonobacteria</taxon>
        <taxon>Ktedonobacterales</taxon>
        <taxon>Ktedonobacteraceae</taxon>
        <taxon>Ktedonobacter</taxon>
    </lineage>
</organism>
<protein>
    <recommendedName>
        <fullName evidence="3">Transposase</fullName>
    </recommendedName>
</protein>
<evidence type="ECO:0000313" key="1">
    <source>
        <dbReference type="EMBL" id="GHO55852.1"/>
    </source>
</evidence>
<dbReference type="Pfam" id="PF01527">
    <property type="entry name" value="HTH_Tnp_1"/>
    <property type="match status" value="1"/>
</dbReference>
<evidence type="ECO:0008006" key="3">
    <source>
        <dbReference type="Google" id="ProtNLM"/>
    </source>
</evidence>
<proteinExistence type="predicted"/>
<evidence type="ECO:0000313" key="2">
    <source>
        <dbReference type="Proteomes" id="UP000654345"/>
    </source>
</evidence>
<dbReference type="InterPro" id="IPR036388">
    <property type="entry name" value="WH-like_DNA-bd_sf"/>
</dbReference>